<comment type="caution">
    <text evidence="1">The sequence shown here is derived from an EMBL/GenBank/DDBJ whole genome shotgun (WGS) entry which is preliminary data.</text>
</comment>
<proteinExistence type="predicted"/>
<dbReference type="InterPro" id="IPR010352">
    <property type="entry name" value="DUF945"/>
</dbReference>
<dbReference type="Pfam" id="PF06097">
    <property type="entry name" value="DUF945"/>
    <property type="match status" value="1"/>
</dbReference>
<gene>
    <name evidence="1" type="ORF">OUO13_07805</name>
</gene>
<name>A0A9X3ECL4_9GAMM</name>
<keyword evidence="2" id="KW-1185">Reference proteome</keyword>
<sequence>MKYLVSGVAVLALTGSGWAQYQLGQEVGARVDEQLNPETLSRWSGVPVEVLANDQQRGLLETRGSVRLATPTSDVPVDMTVEYVIHHSLLGGIHWEADLPTLYVGGPVNLSLTDQMFAGKPLHVSGEMGLSKATGTLLVPETNWLVEDNDRLSIEAFPVQFQLELDGDNRLSAYESKAEVPPMHLDGTDVSLLVSGLSWEHRYEGSPEHLLGQFDLTIHEIRENSSLPVVASGITNHVETRIATEVASTMSFGIETINSPLGTMNNLLLQTSFGGLDGSLTRQLLDQLDDAGQSGDPELVMEELSRFLEQHADQWFARAPWFRLDHFRFDQGDEPFIDLSGNLTLQTGQLPDDFFSVLMKGDAVDSQALMGVLDASVDMALSQDAIALATLSNPLMGDLLASNGPAISFRISQGQMTLNGNRL</sequence>
<dbReference type="EMBL" id="JAPNOA010000022">
    <property type="protein sequence ID" value="MCY0965087.1"/>
    <property type="molecule type" value="Genomic_DNA"/>
</dbReference>
<dbReference type="RefSeq" id="WP_283173304.1">
    <property type="nucleotide sequence ID" value="NZ_JAPNOA010000022.1"/>
</dbReference>
<accession>A0A9X3ECL4</accession>
<dbReference type="AlphaFoldDB" id="A0A9X3ECL4"/>
<protein>
    <submittedName>
        <fullName evidence="1">DUF945 family protein</fullName>
    </submittedName>
</protein>
<evidence type="ECO:0000313" key="1">
    <source>
        <dbReference type="EMBL" id="MCY0965087.1"/>
    </source>
</evidence>
<dbReference type="Proteomes" id="UP001150830">
    <property type="component" value="Unassembled WGS sequence"/>
</dbReference>
<evidence type="ECO:0000313" key="2">
    <source>
        <dbReference type="Proteomes" id="UP001150830"/>
    </source>
</evidence>
<reference evidence="1" key="1">
    <citation type="submission" date="2022-11" db="EMBL/GenBank/DDBJ databases">
        <title>Parathalassolutuus dongxingensis gen. nov., sp. nov., a novel member of family Oceanospirillaceae isolated from a coastal shrimp pond in Guangxi, China.</title>
        <authorList>
            <person name="Chen H."/>
        </authorList>
    </citation>
    <scope>NUCLEOTIDE SEQUENCE</scope>
    <source>
        <strain evidence="1">G-43</strain>
    </source>
</reference>
<organism evidence="1 2">
    <name type="scientific">Parathalassolituus penaei</name>
    <dbReference type="NCBI Taxonomy" id="2997323"/>
    <lineage>
        <taxon>Bacteria</taxon>
        <taxon>Pseudomonadati</taxon>
        <taxon>Pseudomonadota</taxon>
        <taxon>Gammaproteobacteria</taxon>
        <taxon>Oceanospirillales</taxon>
        <taxon>Oceanospirillaceae</taxon>
        <taxon>Parathalassolituus</taxon>
    </lineage>
</organism>